<dbReference type="Proteomes" id="UP000831304">
    <property type="component" value="Chromosome"/>
</dbReference>
<evidence type="ECO:0000313" key="1">
    <source>
        <dbReference type="EMBL" id="UOE25128.1"/>
    </source>
</evidence>
<keyword evidence="2" id="KW-1185">Reference proteome</keyword>
<dbReference type="EMBL" id="CP094533">
    <property type="protein sequence ID" value="UOE25128.1"/>
    <property type="molecule type" value="Genomic_DNA"/>
</dbReference>
<gene>
    <name evidence="1" type="ORF">MTP13_12300</name>
</gene>
<evidence type="ECO:0008006" key="3">
    <source>
        <dbReference type="Google" id="ProtNLM"/>
    </source>
</evidence>
<reference evidence="1 2" key="1">
    <citation type="submission" date="2022-03" db="EMBL/GenBank/DDBJ databases">
        <title>Agromyces sp. isolated from the gut of P. brevitarsis seulensis larvae.</title>
        <authorList>
            <person name="Won M."/>
            <person name="Kwon S.-W."/>
        </authorList>
    </citation>
    <scope>NUCLEOTIDE SEQUENCE [LARGE SCALE GENOMIC DNA]</scope>
    <source>
        <strain evidence="1 2">KACC 16215</strain>
    </source>
</reference>
<organism evidence="1 2">
    <name type="scientific">Agromyces soli</name>
    <dbReference type="NCBI Taxonomy" id="659012"/>
    <lineage>
        <taxon>Bacteria</taxon>
        <taxon>Bacillati</taxon>
        <taxon>Actinomycetota</taxon>
        <taxon>Actinomycetes</taxon>
        <taxon>Micrococcales</taxon>
        <taxon>Microbacteriaceae</taxon>
        <taxon>Agromyces</taxon>
    </lineage>
</organism>
<sequence length="492" mass="54334">MRVAMRFSEHFGVTQTADDDWFDPHLTVDTKLFIDPLLLLEAGGEWASAHEQLIAHFVHCYGLVARATSSTSVSAQASRRLLTFPEPFEVGLGYTASGTSGSGSGDRFAATMADGIATAIAAGLTQPEHIEEIGILNVGIGPDRISDATVNVLKARFIEYTQTIAERHGIPLNTHRVKSARVSLEAARWIAEDVLLPTNPVDGRPVILLPRVLLNDLPTLNADDWFDSHFNEDIRLTLNLQVGEAVRKADIVSWARRHPDRVREWAREQTSRQDLHGYDFSADPLGVVQWDQAPVAYAVEHPLAARTVTSHDDLLTLVGELVDRFQHFVEQQRGWSLLWNSNGSEKPEEAAQLLFLGLAQPYLRQFNVEIDREVELGRGPVDFKAASGTTARVLIEVKKVHNGKFWNGFEAQLPSYLTSDGATHGWFLALQYRATPSSVDRVRRLPAVVALAASRTGMTLRSSVVDARKPLSASNIEVSDELPLDEVTEAES</sequence>
<proteinExistence type="predicted"/>
<dbReference type="RefSeq" id="WP_243568035.1">
    <property type="nucleotide sequence ID" value="NZ_BAAARD010000008.1"/>
</dbReference>
<protein>
    <recommendedName>
        <fullName evidence="3">DUF3883 domain-containing protein</fullName>
    </recommendedName>
</protein>
<accession>A0ABY4ATF0</accession>
<name>A0ABY4ATF0_9MICO</name>
<evidence type="ECO:0000313" key="2">
    <source>
        <dbReference type="Proteomes" id="UP000831304"/>
    </source>
</evidence>